<dbReference type="AlphaFoldDB" id="A0A1V6RM43"/>
<feature type="region of interest" description="Disordered" evidence="1">
    <location>
        <begin position="818"/>
        <end position="880"/>
    </location>
</feature>
<evidence type="ECO:0000259" key="2">
    <source>
        <dbReference type="SMART" id="SM00355"/>
    </source>
</evidence>
<evidence type="ECO:0000313" key="4">
    <source>
        <dbReference type="Proteomes" id="UP000191518"/>
    </source>
</evidence>
<protein>
    <recommendedName>
        <fullName evidence="2">C2H2-type domain-containing protein</fullName>
    </recommendedName>
</protein>
<feature type="domain" description="C2H2-type" evidence="2">
    <location>
        <begin position="496"/>
        <end position="524"/>
    </location>
</feature>
<sequence>MEGPKATKPEHSKRKSGSQDENSTTNTLAPGDQSVISDCQDLREQQKYFISASSAYSSPQLAPQPEYSNVADLRASQIATDSDRLNLFQSGLQQLQETLDTPMSRWNYEADPSQEIARHYAPLSRPDSSIEETVLEDRSDKTENNMQGSSPINKPNFDKQAAFSERPIGEHGGAPMLEATTAPAASISTTNISSNISSVVVQCLKDLGRLISEDLSSFASQVPPALWKDELGRLRVWAANIGAHQTGQSSLDHRLRDASHIKEQTLRVLRRLQQTTEDINDVLHHSPEDNDFSDLSEDEDDDEHQTEIQSIYHALRDTVNNLFQLSMVIRKPAQHDRLLGTKRSDAVFYEPFDRLHVVAKYPQADEDILNRLGPAISQRRAVMRYRERHRTKLAQGLNRVILDQADGQSAILSDTVATKFVQDLPAAKNDLELLTVASQTSYAQTILNGAKGTVLPPPPKDSADGAPFECPYCFVIITITNRRAWARHVSNDLMPYLCIFPSCPTPHRLYESRRAWFSHLQSQHSISETPRIHVDCTLCLSSVPSGKQLERHVGRHLEELSLFALPRSEEEDDNIAAYSSDEDSVFPDLRAHIVTHTQTERPEKCPVVTCEYHTKGFVRAYDRKRHVLIHYKGIMVCDLCLGSGKPKERSFYRADVFKRHLVSVHGVEQMLPNQRNHKQTSSIKIGMNHTSNSTGNCSICSEVFKDAQDFYEHIDNCVMLKVMQENSPEAANHTHLAGVDDDGEMIDRGRHSSTTVLGNYEDQPYPRKGKTCIPRHLTHIHALVDLGYAFKEEKNLIVIQSALSKAPIDEVLSLSRDFRRSSPVESVEDPVDQPDYNYSPTDHDSSSELSGDKYAAKKETRPQGSQGILELEPDLQSAKEDNLPGKINLEVHEPAIGTYDTPNFWRHSSKDHSSQIREDAFSYTPDYLVDVGSTKPMHWDRRWDADENEHDGSEHYGSESDESEPDVIALIHCGAIYPLLFRAHINDGVLTVRDLRLEAARKVGSPFPNLIRLMYKENLLKDDKQTCKAEGLRHYSQVLCVVSEIGTDTLSDSSDYESGGPPQAHSKIDVNQRNKQTIHSSPLRDETETA</sequence>
<feature type="compositionally biased region" description="Polar residues" evidence="1">
    <location>
        <begin position="144"/>
        <end position="153"/>
    </location>
</feature>
<feature type="region of interest" description="Disordered" evidence="1">
    <location>
        <begin position="120"/>
        <end position="157"/>
    </location>
</feature>
<feature type="compositionally biased region" description="Acidic residues" evidence="1">
    <location>
        <begin position="289"/>
        <end position="304"/>
    </location>
</feature>
<reference evidence="4" key="1">
    <citation type="journal article" date="2017" name="Nat. Microbiol.">
        <title>Global analysis of biosynthetic gene clusters reveals vast potential of secondary metabolite production in Penicillium species.</title>
        <authorList>
            <person name="Nielsen J.C."/>
            <person name="Grijseels S."/>
            <person name="Prigent S."/>
            <person name="Ji B."/>
            <person name="Dainat J."/>
            <person name="Nielsen K.F."/>
            <person name="Frisvad J.C."/>
            <person name="Workman M."/>
            <person name="Nielsen J."/>
        </authorList>
    </citation>
    <scope>NUCLEOTIDE SEQUENCE [LARGE SCALE GENOMIC DNA]</scope>
    <source>
        <strain evidence="4">IBT 29486</strain>
    </source>
</reference>
<keyword evidence="4" id="KW-1185">Reference proteome</keyword>
<dbReference type="EMBL" id="MDYP01000037">
    <property type="protein sequence ID" value="OQE02911.1"/>
    <property type="molecule type" value="Genomic_DNA"/>
</dbReference>
<dbReference type="Pfam" id="PF26118">
    <property type="entry name" value="DUF8035"/>
    <property type="match status" value="1"/>
</dbReference>
<feature type="domain" description="C2H2-type" evidence="2">
    <location>
        <begin position="603"/>
        <end position="630"/>
    </location>
</feature>
<feature type="compositionally biased region" description="Basic and acidic residues" evidence="1">
    <location>
        <begin position="841"/>
        <end position="861"/>
    </location>
</feature>
<evidence type="ECO:0000313" key="3">
    <source>
        <dbReference type="EMBL" id="OQE02911.1"/>
    </source>
</evidence>
<dbReference type="PANTHER" id="PTHR35391">
    <property type="entry name" value="C2H2-TYPE DOMAIN-CONTAINING PROTEIN-RELATED"/>
    <property type="match status" value="1"/>
</dbReference>
<feature type="domain" description="C2H2-type" evidence="2">
    <location>
        <begin position="695"/>
        <end position="715"/>
    </location>
</feature>
<dbReference type="InterPro" id="IPR013087">
    <property type="entry name" value="Znf_C2H2_type"/>
</dbReference>
<feature type="region of interest" description="Disordered" evidence="1">
    <location>
        <begin position="280"/>
        <end position="304"/>
    </location>
</feature>
<comment type="caution">
    <text evidence="3">The sequence shown here is derived from an EMBL/GenBank/DDBJ whole genome shotgun (WGS) entry which is preliminary data.</text>
</comment>
<evidence type="ECO:0000256" key="1">
    <source>
        <dbReference type="SAM" id="MobiDB-lite"/>
    </source>
</evidence>
<dbReference type="STRING" id="29845.A0A1V6RM43"/>
<feature type="compositionally biased region" description="Basic and acidic residues" evidence="1">
    <location>
        <begin position="1"/>
        <end position="10"/>
    </location>
</feature>
<feature type="region of interest" description="Disordered" evidence="1">
    <location>
        <begin position="1"/>
        <end position="36"/>
    </location>
</feature>
<accession>A0A1V6RM43</accession>
<dbReference type="SMART" id="SM00355">
    <property type="entry name" value="ZnF_C2H2"/>
    <property type="match status" value="5"/>
</dbReference>
<dbReference type="InterPro" id="IPR058925">
    <property type="entry name" value="zf-C2H2_AcuF"/>
</dbReference>
<feature type="region of interest" description="Disordered" evidence="1">
    <location>
        <begin position="1051"/>
        <end position="1090"/>
    </location>
</feature>
<dbReference type="PANTHER" id="PTHR35391:SF7">
    <property type="entry name" value="C2H2-TYPE DOMAIN-CONTAINING PROTEIN"/>
    <property type="match status" value="1"/>
</dbReference>
<dbReference type="InterPro" id="IPR029071">
    <property type="entry name" value="Ubiquitin-like_domsf"/>
</dbReference>
<proteinExistence type="predicted"/>
<feature type="domain" description="C2H2-type" evidence="2">
    <location>
        <begin position="534"/>
        <end position="556"/>
    </location>
</feature>
<dbReference type="Pfam" id="PF26082">
    <property type="entry name" value="zf-C2H2_AcuF"/>
    <property type="match status" value="1"/>
</dbReference>
<dbReference type="InterPro" id="IPR058348">
    <property type="entry name" value="DUF8035"/>
</dbReference>
<dbReference type="Proteomes" id="UP000191518">
    <property type="component" value="Unassembled WGS sequence"/>
</dbReference>
<dbReference type="SUPFAM" id="SSF54236">
    <property type="entry name" value="Ubiquitin-like"/>
    <property type="match status" value="1"/>
</dbReference>
<feature type="compositionally biased region" description="Polar residues" evidence="1">
    <location>
        <begin position="19"/>
        <end position="28"/>
    </location>
</feature>
<name>A0A1V6RM43_9EURO</name>
<organism evidence="3 4">
    <name type="scientific">Penicillium vulpinum</name>
    <dbReference type="NCBI Taxonomy" id="29845"/>
    <lineage>
        <taxon>Eukaryota</taxon>
        <taxon>Fungi</taxon>
        <taxon>Dikarya</taxon>
        <taxon>Ascomycota</taxon>
        <taxon>Pezizomycotina</taxon>
        <taxon>Eurotiomycetes</taxon>
        <taxon>Eurotiomycetidae</taxon>
        <taxon>Eurotiales</taxon>
        <taxon>Aspergillaceae</taxon>
        <taxon>Penicillium</taxon>
    </lineage>
</organism>
<gene>
    <name evidence="3" type="ORF">PENVUL_c037G08383</name>
</gene>
<feature type="domain" description="C2H2-type" evidence="2">
    <location>
        <begin position="635"/>
        <end position="665"/>
    </location>
</feature>